<gene>
    <name evidence="1" type="ORF">MILVUS5_LOCUS28560</name>
</gene>
<evidence type="ECO:0000313" key="2">
    <source>
        <dbReference type="Proteomes" id="UP001177021"/>
    </source>
</evidence>
<keyword evidence="2" id="KW-1185">Reference proteome</keyword>
<protein>
    <submittedName>
        <fullName evidence="1">Uncharacterized protein</fullName>
    </submittedName>
</protein>
<reference evidence="1" key="1">
    <citation type="submission" date="2023-10" db="EMBL/GenBank/DDBJ databases">
        <authorList>
            <person name="Rodriguez Cubillos JULIANA M."/>
            <person name="De Vega J."/>
        </authorList>
    </citation>
    <scope>NUCLEOTIDE SEQUENCE</scope>
</reference>
<evidence type="ECO:0000313" key="1">
    <source>
        <dbReference type="EMBL" id="CAJ2663062.1"/>
    </source>
</evidence>
<organism evidence="1 2">
    <name type="scientific">Trifolium pratense</name>
    <name type="common">Red clover</name>
    <dbReference type="NCBI Taxonomy" id="57577"/>
    <lineage>
        <taxon>Eukaryota</taxon>
        <taxon>Viridiplantae</taxon>
        <taxon>Streptophyta</taxon>
        <taxon>Embryophyta</taxon>
        <taxon>Tracheophyta</taxon>
        <taxon>Spermatophyta</taxon>
        <taxon>Magnoliopsida</taxon>
        <taxon>eudicotyledons</taxon>
        <taxon>Gunneridae</taxon>
        <taxon>Pentapetalae</taxon>
        <taxon>rosids</taxon>
        <taxon>fabids</taxon>
        <taxon>Fabales</taxon>
        <taxon>Fabaceae</taxon>
        <taxon>Papilionoideae</taxon>
        <taxon>50 kb inversion clade</taxon>
        <taxon>NPAAA clade</taxon>
        <taxon>Hologalegina</taxon>
        <taxon>IRL clade</taxon>
        <taxon>Trifolieae</taxon>
        <taxon>Trifolium</taxon>
    </lineage>
</organism>
<proteinExistence type="predicted"/>
<sequence>MAPKYDNSSEINSEKSHGFDYDGISSINLVIPSLMDLKLKVLQILLISSSMDLKMLILQIILFLLICT</sequence>
<dbReference type="EMBL" id="CASHSV030000409">
    <property type="protein sequence ID" value="CAJ2663062.1"/>
    <property type="molecule type" value="Genomic_DNA"/>
</dbReference>
<comment type="caution">
    <text evidence="1">The sequence shown here is derived from an EMBL/GenBank/DDBJ whole genome shotgun (WGS) entry which is preliminary data.</text>
</comment>
<dbReference type="Proteomes" id="UP001177021">
    <property type="component" value="Unassembled WGS sequence"/>
</dbReference>
<accession>A0ACB0L6N7</accession>
<name>A0ACB0L6N7_TRIPR</name>